<evidence type="ECO:0000313" key="7">
    <source>
        <dbReference type="Proteomes" id="UP000182259"/>
    </source>
</evidence>
<dbReference type="PROSITE" id="PS51421">
    <property type="entry name" value="RAS"/>
    <property type="match status" value="1"/>
</dbReference>
<dbReference type="GO" id="GO:0003925">
    <property type="term" value="F:G protein activity"/>
    <property type="evidence" value="ECO:0007669"/>
    <property type="project" value="UniProtKB-EC"/>
</dbReference>
<evidence type="ECO:0000313" key="6">
    <source>
        <dbReference type="EMBL" id="SGZ58186.1"/>
    </source>
</evidence>
<reference evidence="6 7" key="1">
    <citation type="submission" date="2016-10" db="EMBL/GenBank/DDBJ databases">
        <authorList>
            <person name="de Groot N.N."/>
        </authorList>
    </citation>
    <scope>NUCLEOTIDE SEQUENCE [LARGE SCALE GENOMIC DNA]</scope>
    <source>
        <strain evidence="6 7">PYCC 4715</strain>
    </source>
</reference>
<dbReference type="SMART" id="SM00173">
    <property type="entry name" value="RAS"/>
    <property type="match status" value="1"/>
</dbReference>
<dbReference type="PROSITE" id="PS51419">
    <property type="entry name" value="RAB"/>
    <property type="match status" value="1"/>
</dbReference>
<feature type="compositionally biased region" description="Basic residues" evidence="5">
    <location>
        <begin position="241"/>
        <end position="254"/>
    </location>
</feature>
<evidence type="ECO:0000256" key="5">
    <source>
        <dbReference type="SAM" id="MobiDB-lite"/>
    </source>
</evidence>
<dbReference type="EC" id="3.6.5.2" evidence="2"/>
<dbReference type="AlphaFoldDB" id="A0A1L0C5T3"/>
<organism evidence="6 7">
    <name type="scientific">Sungouiella intermedia</name>
    <dbReference type="NCBI Taxonomy" id="45354"/>
    <lineage>
        <taxon>Eukaryota</taxon>
        <taxon>Fungi</taxon>
        <taxon>Dikarya</taxon>
        <taxon>Ascomycota</taxon>
        <taxon>Saccharomycotina</taxon>
        <taxon>Pichiomycetes</taxon>
        <taxon>Metschnikowiaceae</taxon>
        <taxon>Sungouiella</taxon>
    </lineage>
</organism>
<evidence type="ECO:0000256" key="1">
    <source>
        <dbReference type="ARBA" id="ARBA00008344"/>
    </source>
</evidence>
<dbReference type="InterPro" id="IPR001806">
    <property type="entry name" value="Small_GTPase"/>
</dbReference>
<accession>A0A1L0C5T3</accession>
<keyword evidence="3" id="KW-0378">Hydrolase</keyword>
<dbReference type="Gene3D" id="3.40.50.300">
    <property type="entry name" value="P-loop containing nucleotide triphosphate hydrolases"/>
    <property type="match status" value="1"/>
</dbReference>
<proteinExistence type="inferred from homology"/>
<dbReference type="PRINTS" id="PR00449">
    <property type="entry name" value="RASTRNSFRMNG"/>
</dbReference>
<name>A0A1L0C5T3_9ASCO</name>
<gene>
    <name evidence="6" type="ORF">SAMEA4029009_CIC11G00000002462</name>
</gene>
<sequence>MHRIQDGLTAVNTPYDILLMGQTSVDKTSLIYKYLGLTWAQPSPSPSGELHYTQISTSNYSSSASSQASKGSACHELSILDISSLSEEYYSSRKVEQIKNARTIIFAYSVTDRESFEALQYDIEAVMMMRNNTLPPFVVVGMKLDIYGYQLLYQEGEELAQKYGAVAFYEVSTHEGTNVENAFAPLIEEVLRRKTDERSSEVLSLLDVLSEEVNDASISLHKEESSRETVLSSTSIGSSHSQKKPQRTIRKQPTRHVQSEKTGCCIIM</sequence>
<dbReference type="PANTHER" id="PTHR45704">
    <property type="entry name" value="RAS-LIKE FAMILY MEMBER 11"/>
    <property type="match status" value="1"/>
</dbReference>
<protein>
    <recommendedName>
        <fullName evidence="2">small monomeric GTPase</fullName>
        <ecNumber evidence="2">3.6.5.2</ecNumber>
    </recommendedName>
</protein>
<dbReference type="EMBL" id="LT635769">
    <property type="protein sequence ID" value="SGZ58186.1"/>
    <property type="molecule type" value="Genomic_DNA"/>
</dbReference>
<dbReference type="SUPFAM" id="SSF52540">
    <property type="entry name" value="P-loop containing nucleoside triphosphate hydrolases"/>
    <property type="match status" value="1"/>
</dbReference>
<comment type="similarity">
    <text evidence="1">Belongs to the small GTPase superfamily. Ras family.</text>
</comment>
<feature type="compositionally biased region" description="Polar residues" evidence="5">
    <location>
        <begin position="228"/>
        <end position="240"/>
    </location>
</feature>
<evidence type="ECO:0000256" key="4">
    <source>
        <dbReference type="ARBA" id="ARBA00048098"/>
    </source>
</evidence>
<dbReference type="GO" id="GO:0005525">
    <property type="term" value="F:GTP binding"/>
    <property type="evidence" value="ECO:0007669"/>
    <property type="project" value="InterPro"/>
</dbReference>
<evidence type="ECO:0000256" key="3">
    <source>
        <dbReference type="ARBA" id="ARBA00022801"/>
    </source>
</evidence>
<dbReference type="SMART" id="SM00175">
    <property type="entry name" value="RAB"/>
    <property type="match status" value="1"/>
</dbReference>
<feature type="region of interest" description="Disordered" evidence="5">
    <location>
        <begin position="219"/>
        <end position="261"/>
    </location>
</feature>
<comment type="catalytic activity">
    <reaction evidence="4">
        <text>GTP + H2O = GDP + phosphate + H(+)</text>
        <dbReference type="Rhea" id="RHEA:19669"/>
        <dbReference type="ChEBI" id="CHEBI:15377"/>
        <dbReference type="ChEBI" id="CHEBI:15378"/>
        <dbReference type="ChEBI" id="CHEBI:37565"/>
        <dbReference type="ChEBI" id="CHEBI:43474"/>
        <dbReference type="ChEBI" id="CHEBI:58189"/>
        <dbReference type="EC" id="3.6.5.2"/>
    </reaction>
</comment>
<dbReference type="SMART" id="SM00174">
    <property type="entry name" value="RHO"/>
    <property type="match status" value="1"/>
</dbReference>
<evidence type="ECO:0000256" key="2">
    <source>
        <dbReference type="ARBA" id="ARBA00011984"/>
    </source>
</evidence>
<dbReference type="Pfam" id="PF00071">
    <property type="entry name" value="Ras"/>
    <property type="match status" value="1"/>
</dbReference>
<dbReference type="Proteomes" id="UP000182259">
    <property type="component" value="Chromosome VI"/>
</dbReference>
<dbReference type="InterPro" id="IPR027417">
    <property type="entry name" value="P-loop_NTPase"/>
</dbReference>
<dbReference type="InterPro" id="IPR051065">
    <property type="entry name" value="Ras-related_GTPase"/>
</dbReference>